<dbReference type="GO" id="GO:0006260">
    <property type="term" value="P:DNA replication"/>
    <property type="evidence" value="ECO:0007669"/>
    <property type="project" value="InterPro"/>
</dbReference>
<evidence type="ECO:0000313" key="5">
    <source>
        <dbReference type="Proteomes" id="UP000016496"/>
    </source>
</evidence>
<evidence type="ECO:0000256" key="1">
    <source>
        <dbReference type="ARBA" id="ARBA00023125"/>
    </source>
</evidence>
<dbReference type="RefSeq" id="WP_021645520.1">
    <property type="nucleotide sequence ID" value="NZ_KE993110.1"/>
</dbReference>
<reference evidence="4 5" key="1">
    <citation type="submission" date="2013-08" db="EMBL/GenBank/DDBJ databases">
        <authorList>
            <person name="Weinstock G."/>
            <person name="Sodergren E."/>
            <person name="Wylie T."/>
            <person name="Fulton L."/>
            <person name="Fulton R."/>
            <person name="Fronick C."/>
            <person name="O'Laughlin M."/>
            <person name="Godfrey J."/>
            <person name="Miner T."/>
            <person name="Herter B."/>
            <person name="Appelbaum E."/>
            <person name="Cordes M."/>
            <person name="Lek S."/>
            <person name="Wollam A."/>
            <person name="Pepin K.H."/>
            <person name="Palsikar V.B."/>
            <person name="Mitreva M."/>
            <person name="Wilson R.K."/>
        </authorList>
    </citation>
    <scope>NUCLEOTIDE SEQUENCE [LARGE SCALE GENOMIC DNA]</scope>
    <source>
        <strain evidence="4 5">F0041</strain>
    </source>
</reference>
<organism evidence="4 5">
    <name type="scientific">Bacteroides pyogenes F0041</name>
    <dbReference type="NCBI Taxonomy" id="1321819"/>
    <lineage>
        <taxon>Bacteria</taxon>
        <taxon>Pseudomonadati</taxon>
        <taxon>Bacteroidota</taxon>
        <taxon>Bacteroidia</taxon>
        <taxon>Bacteroidales</taxon>
        <taxon>Bacteroidaceae</taxon>
        <taxon>Bacteroides</taxon>
    </lineage>
</organism>
<accession>U2CKR5</accession>
<dbReference type="SUPFAM" id="SSF50249">
    <property type="entry name" value="Nucleic acid-binding proteins"/>
    <property type="match status" value="1"/>
</dbReference>
<dbReference type="InterPro" id="IPR011344">
    <property type="entry name" value="ssDNA-bd"/>
</dbReference>
<sequence>MLKVEIIGNIGNDAEIKEFGGKKYVSFSVAHTEYQKDEQGNRTDLTTWCSVLWFGEGGGLLPYLKRGSKVFVRGNLKVKMYTDRNGNQQAAINVSASEVQLCGVKGENTANAGQVSGAITPQAQQPLPQADDLPF</sequence>
<comment type="caution">
    <text evidence="4">The sequence shown here is derived from an EMBL/GenBank/DDBJ whole genome shotgun (WGS) entry which is preliminary data.</text>
</comment>
<dbReference type="PATRIC" id="fig|1321819.3.peg.1862"/>
<evidence type="ECO:0000256" key="3">
    <source>
        <dbReference type="RuleBase" id="RU000524"/>
    </source>
</evidence>
<evidence type="ECO:0000256" key="2">
    <source>
        <dbReference type="PROSITE-ProRule" id="PRU00252"/>
    </source>
</evidence>
<dbReference type="AlphaFoldDB" id="U2CKR5"/>
<evidence type="ECO:0000313" key="4">
    <source>
        <dbReference type="EMBL" id="ERI85135.1"/>
    </source>
</evidence>
<dbReference type="OrthoDB" id="957856at2"/>
<dbReference type="Gene3D" id="2.40.50.140">
    <property type="entry name" value="Nucleic acid-binding proteins"/>
    <property type="match status" value="1"/>
</dbReference>
<dbReference type="EMBL" id="AWSV01000108">
    <property type="protein sequence ID" value="ERI85135.1"/>
    <property type="molecule type" value="Genomic_DNA"/>
</dbReference>
<dbReference type="InterPro" id="IPR012340">
    <property type="entry name" value="NA-bd_OB-fold"/>
</dbReference>
<dbReference type="NCBIfam" id="TIGR00621">
    <property type="entry name" value="ssb"/>
    <property type="match status" value="1"/>
</dbReference>
<dbReference type="GO" id="GO:0003697">
    <property type="term" value="F:single-stranded DNA binding"/>
    <property type="evidence" value="ECO:0007669"/>
    <property type="project" value="InterPro"/>
</dbReference>
<dbReference type="PROSITE" id="PS50935">
    <property type="entry name" value="SSB"/>
    <property type="match status" value="1"/>
</dbReference>
<keyword evidence="1 2" id="KW-0238">DNA-binding</keyword>
<dbReference type="Proteomes" id="UP000016496">
    <property type="component" value="Unassembled WGS sequence"/>
</dbReference>
<dbReference type="Pfam" id="PF00436">
    <property type="entry name" value="SSB"/>
    <property type="match status" value="1"/>
</dbReference>
<dbReference type="PANTHER" id="PTHR10302">
    <property type="entry name" value="SINGLE-STRANDED DNA-BINDING PROTEIN"/>
    <property type="match status" value="1"/>
</dbReference>
<dbReference type="InterPro" id="IPR000424">
    <property type="entry name" value="Primosome_PriB/ssb"/>
</dbReference>
<protein>
    <recommendedName>
        <fullName evidence="3">Single-stranded DNA-binding protein</fullName>
    </recommendedName>
</protein>
<dbReference type="PANTHER" id="PTHR10302:SF0">
    <property type="entry name" value="SINGLE-STRANDED DNA-BINDING PROTEIN, MITOCHONDRIAL"/>
    <property type="match status" value="1"/>
</dbReference>
<dbReference type="GO" id="GO:0009295">
    <property type="term" value="C:nucleoid"/>
    <property type="evidence" value="ECO:0007669"/>
    <property type="project" value="TreeGrafter"/>
</dbReference>
<dbReference type="CDD" id="cd04496">
    <property type="entry name" value="SSB_OBF"/>
    <property type="match status" value="1"/>
</dbReference>
<name>U2CKR5_9BACE</name>
<dbReference type="HOGENOM" id="CLU_078758_2_3_10"/>
<gene>
    <name evidence="4" type="ORF">HMPREF1981_02022</name>
</gene>
<proteinExistence type="predicted"/>